<keyword evidence="8" id="KW-0460">Magnesium</keyword>
<keyword evidence="6" id="KW-0547">Nucleotide-binding</keyword>
<proteinExistence type="inferred from homology"/>
<reference evidence="11" key="1">
    <citation type="submission" date="2021-01" db="EMBL/GenBank/DDBJ databases">
        <authorList>
            <person name="Corre E."/>
            <person name="Pelletier E."/>
            <person name="Niang G."/>
            <person name="Scheremetjew M."/>
            <person name="Finn R."/>
            <person name="Kale V."/>
            <person name="Holt S."/>
            <person name="Cochrane G."/>
            <person name="Meng A."/>
            <person name="Brown T."/>
            <person name="Cohen L."/>
        </authorList>
    </citation>
    <scope>NUCLEOTIDE SEQUENCE</scope>
    <source>
        <strain evidence="11">CCMP1205</strain>
    </source>
</reference>
<organism evidence="11">
    <name type="scientific">Chloropicon primus</name>
    <dbReference type="NCBI Taxonomy" id="1764295"/>
    <lineage>
        <taxon>Eukaryota</taxon>
        <taxon>Viridiplantae</taxon>
        <taxon>Chlorophyta</taxon>
        <taxon>Chloropicophyceae</taxon>
        <taxon>Chloropicales</taxon>
        <taxon>Chloropicaceae</taxon>
        <taxon>Chloropicon</taxon>
    </lineage>
</organism>
<dbReference type="GO" id="GO:0070733">
    <property type="term" value="F:AMPylase activity"/>
    <property type="evidence" value="ECO:0007669"/>
    <property type="project" value="TreeGrafter"/>
</dbReference>
<protein>
    <recommendedName>
        <fullName evidence="9">Selenoprotein O</fullName>
    </recommendedName>
</protein>
<comment type="cofactor">
    <cofactor evidence="1">
        <name>Mg(2+)</name>
        <dbReference type="ChEBI" id="CHEBI:18420"/>
    </cofactor>
</comment>
<dbReference type="AlphaFoldDB" id="A0A7S2WZW0"/>
<keyword evidence="5" id="KW-0479">Metal-binding</keyword>
<evidence type="ECO:0000313" key="11">
    <source>
        <dbReference type="EMBL" id="CAD9717988.1"/>
    </source>
</evidence>
<dbReference type="EMBL" id="HBHL01010275">
    <property type="protein sequence ID" value="CAD9717988.1"/>
    <property type="molecule type" value="Transcribed_RNA"/>
</dbReference>
<sequence length="560" mass="62018">MRTTRLGASALPRARGMSSSSSSSSTAGRTLPTLNWDKSFVKELPGDEETSSGTRQVHGAFWSRVEPTPATSSSRPYLISHSREAAALLDLDEGECHSQDFVNLFGGKEIASSLDLAPFAQNYGGHQFGHWAGQLGDGRAMTLGEVVNSAGERWEVQLKGAGPTPYSRRADGRAVLRSSVREYLCSEALFHLGIPTTRALSLVGTGDGVYRDMFYNGDVKLEKGAVVCRLAPCFVRFGTFQLPAVRGGEEVGLVRKLADYVIKHHFKDLEGEKGGRKYERMFERVVEDSAKLVVHWQGVGFVHGVLNTDNMSILSLTIDYGPFGFLERFNVNYTPNTTDVPGYRYTFKNQPQIFLWNLAQLGSALASAGLFDVDKGQEILDRYGDLLTSAYESQMARKMGLSEYNQDLSIGLMKLMSDCRSDMTNTYRALSQVTRMQNDGIGGEIPSKLDEVLRVAEATEEQREGWLEWIKEYQALLREDPMSAEDQAELQDATNPCYILRNHLCQEAIEAAEDGDYGPVNDLLDLLRKPFEEQEGKEGYKRVVPKELDGPGVSMLSCSS</sequence>
<keyword evidence="3" id="KW-0808">Transferase</keyword>
<dbReference type="NCBIfam" id="NF000658">
    <property type="entry name" value="PRK00029.1"/>
    <property type="match status" value="1"/>
</dbReference>
<dbReference type="GO" id="GO:0005524">
    <property type="term" value="F:ATP binding"/>
    <property type="evidence" value="ECO:0007669"/>
    <property type="project" value="UniProtKB-KW"/>
</dbReference>
<gene>
    <name evidence="11" type="ORF">CPRI1469_LOCUS6853</name>
</gene>
<dbReference type="GO" id="GO:0009534">
    <property type="term" value="C:chloroplast thylakoid"/>
    <property type="evidence" value="ECO:0007669"/>
    <property type="project" value="TreeGrafter"/>
</dbReference>
<evidence type="ECO:0000256" key="1">
    <source>
        <dbReference type="ARBA" id="ARBA00001946"/>
    </source>
</evidence>
<evidence type="ECO:0000256" key="3">
    <source>
        <dbReference type="ARBA" id="ARBA00022679"/>
    </source>
</evidence>
<dbReference type="PANTHER" id="PTHR32057:SF14">
    <property type="entry name" value="PROTEIN ADENYLYLTRANSFERASE SELO, MITOCHONDRIAL"/>
    <property type="match status" value="1"/>
</dbReference>
<evidence type="ECO:0000256" key="2">
    <source>
        <dbReference type="ARBA" id="ARBA00009747"/>
    </source>
</evidence>
<evidence type="ECO:0000256" key="7">
    <source>
        <dbReference type="ARBA" id="ARBA00022840"/>
    </source>
</evidence>
<keyword evidence="7" id="KW-0067">ATP-binding</keyword>
<evidence type="ECO:0000256" key="10">
    <source>
        <dbReference type="SAM" id="MobiDB-lite"/>
    </source>
</evidence>
<dbReference type="Pfam" id="PF02696">
    <property type="entry name" value="SelO"/>
    <property type="match status" value="1"/>
</dbReference>
<dbReference type="HAMAP" id="MF_00692">
    <property type="entry name" value="SelO"/>
    <property type="match status" value="1"/>
</dbReference>
<keyword evidence="4" id="KW-0548">Nucleotidyltransferase</keyword>
<dbReference type="PANTHER" id="PTHR32057">
    <property type="entry name" value="PROTEIN ADENYLYLTRANSFERASE SELO, MITOCHONDRIAL"/>
    <property type="match status" value="1"/>
</dbReference>
<dbReference type="GO" id="GO:0046872">
    <property type="term" value="F:metal ion binding"/>
    <property type="evidence" value="ECO:0007669"/>
    <property type="project" value="UniProtKB-KW"/>
</dbReference>
<feature type="region of interest" description="Disordered" evidence="10">
    <location>
        <begin position="1"/>
        <end position="31"/>
    </location>
</feature>
<evidence type="ECO:0000256" key="8">
    <source>
        <dbReference type="ARBA" id="ARBA00022842"/>
    </source>
</evidence>
<feature type="region of interest" description="Disordered" evidence="10">
    <location>
        <begin position="44"/>
        <end position="76"/>
    </location>
</feature>
<dbReference type="InterPro" id="IPR003846">
    <property type="entry name" value="SelO"/>
</dbReference>
<name>A0A7S2WZW0_9CHLO</name>
<evidence type="ECO:0000256" key="9">
    <source>
        <dbReference type="ARBA" id="ARBA00031547"/>
    </source>
</evidence>
<evidence type="ECO:0000256" key="4">
    <source>
        <dbReference type="ARBA" id="ARBA00022695"/>
    </source>
</evidence>
<comment type="similarity">
    <text evidence="2">Belongs to the SELO family.</text>
</comment>
<evidence type="ECO:0000256" key="5">
    <source>
        <dbReference type="ARBA" id="ARBA00022723"/>
    </source>
</evidence>
<accession>A0A7S2WZW0</accession>
<evidence type="ECO:0000256" key="6">
    <source>
        <dbReference type="ARBA" id="ARBA00022741"/>
    </source>
</evidence>